<keyword evidence="4" id="KW-1185">Reference proteome</keyword>
<accession>A0A8S3QBY0</accession>
<dbReference type="InterPro" id="IPR007110">
    <property type="entry name" value="Ig-like_dom"/>
</dbReference>
<comment type="caution">
    <text evidence="3">The sequence shown here is derived from an EMBL/GenBank/DDBJ whole genome shotgun (WGS) entry which is preliminary data.</text>
</comment>
<evidence type="ECO:0000256" key="1">
    <source>
        <dbReference type="SAM" id="MobiDB-lite"/>
    </source>
</evidence>
<dbReference type="AlphaFoldDB" id="A0A8S3QBY0"/>
<feature type="region of interest" description="Disordered" evidence="1">
    <location>
        <begin position="273"/>
        <end position="308"/>
    </location>
</feature>
<dbReference type="InterPro" id="IPR013783">
    <property type="entry name" value="Ig-like_fold"/>
</dbReference>
<protein>
    <recommendedName>
        <fullName evidence="2">Ig-like domain-containing protein</fullName>
    </recommendedName>
</protein>
<feature type="domain" description="Ig-like" evidence="2">
    <location>
        <begin position="33"/>
        <end position="131"/>
    </location>
</feature>
<dbReference type="SUPFAM" id="SSF48726">
    <property type="entry name" value="Immunoglobulin"/>
    <property type="match status" value="1"/>
</dbReference>
<evidence type="ECO:0000313" key="4">
    <source>
        <dbReference type="Proteomes" id="UP000683360"/>
    </source>
</evidence>
<evidence type="ECO:0000313" key="3">
    <source>
        <dbReference type="EMBL" id="CAG2193622.1"/>
    </source>
</evidence>
<feature type="compositionally biased region" description="Acidic residues" evidence="1">
    <location>
        <begin position="279"/>
        <end position="288"/>
    </location>
</feature>
<evidence type="ECO:0000259" key="2">
    <source>
        <dbReference type="PROSITE" id="PS50835"/>
    </source>
</evidence>
<proteinExistence type="predicted"/>
<dbReference type="PROSITE" id="PS50835">
    <property type="entry name" value="IG_LIKE"/>
    <property type="match status" value="1"/>
</dbReference>
<sequence>MITIELKSTRRILIRQRNKRGLRKKLQQQKGVPIKTAIMINQSLKKLEDKFVLAIGEKITLSCDTPELEAINKTFPNSKHQWIFNNVDLEIDKKRMKLEGLMFEITHFNASDQGLYACRVHYAPKRRKTIYFATIVSEKVGIPVQIMETKTLKLHCPSSPIGRLFKKSFRTWSLKGKMVNGYTSIPAKRRAFERFHNASALKHEGSWVCQVTDPATDRQWDLIRYDVSVTALPLHESEVHKFVMTHPILIATQSLSALLFLVAMYIYFVHEPKQPEKPDTDEEQDETSSETGSTDEKDGNDNAEEMYGNKRDFSEEEDEEMNFSEQNFNHNYVDENFGNGTAFCDDRYGDSISVYEEDEKEMNFGEQNFDNYYVDEEFGDCIPFHDGNNAICIEEMWNGESEDSELDFVESAEIYSGRRAAPEKKFF</sequence>
<name>A0A8S3QBY0_MYTED</name>
<dbReference type="Proteomes" id="UP000683360">
    <property type="component" value="Unassembled WGS sequence"/>
</dbReference>
<gene>
    <name evidence="3" type="ORF">MEDL_8692</name>
</gene>
<dbReference type="EMBL" id="CAJPWZ010000461">
    <property type="protein sequence ID" value="CAG2193622.1"/>
    <property type="molecule type" value="Genomic_DNA"/>
</dbReference>
<reference evidence="3" key="1">
    <citation type="submission" date="2021-03" db="EMBL/GenBank/DDBJ databases">
        <authorList>
            <person name="Bekaert M."/>
        </authorList>
    </citation>
    <scope>NUCLEOTIDE SEQUENCE</scope>
</reference>
<dbReference type="OrthoDB" id="6196063at2759"/>
<dbReference type="InterPro" id="IPR036179">
    <property type="entry name" value="Ig-like_dom_sf"/>
</dbReference>
<dbReference type="Gene3D" id="2.60.40.10">
    <property type="entry name" value="Immunoglobulins"/>
    <property type="match status" value="1"/>
</dbReference>
<organism evidence="3 4">
    <name type="scientific">Mytilus edulis</name>
    <name type="common">Blue mussel</name>
    <dbReference type="NCBI Taxonomy" id="6550"/>
    <lineage>
        <taxon>Eukaryota</taxon>
        <taxon>Metazoa</taxon>
        <taxon>Spiralia</taxon>
        <taxon>Lophotrochozoa</taxon>
        <taxon>Mollusca</taxon>
        <taxon>Bivalvia</taxon>
        <taxon>Autobranchia</taxon>
        <taxon>Pteriomorphia</taxon>
        <taxon>Mytilida</taxon>
        <taxon>Mytiloidea</taxon>
        <taxon>Mytilidae</taxon>
        <taxon>Mytilinae</taxon>
        <taxon>Mytilus</taxon>
    </lineage>
</organism>